<dbReference type="RefSeq" id="WP_058940867.1">
    <property type="nucleotide sequence ID" value="NZ_LNSV01000007.1"/>
</dbReference>
<feature type="region of interest" description="Disordered" evidence="1">
    <location>
        <begin position="613"/>
        <end position="680"/>
    </location>
</feature>
<evidence type="ECO:0000313" key="4">
    <source>
        <dbReference type="Proteomes" id="UP000054011"/>
    </source>
</evidence>
<dbReference type="PANTHER" id="PTHR48104:SF30">
    <property type="entry name" value="METACASPASE-1"/>
    <property type="match status" value="1"/>
</dbReference>
<dbReference type="Gene3D" id="3.40.50.1460">
    <property type="match status" value="1"/>
</dbReference>
<dbReference type="Proteomes" id="UP000054011">
    <property type="component" value="Unassembled WGS sequence"/>
</dbReference>
<dbReference type="STRING" id="936756.ATE80_04865"/>
<accession>A0A124ED75</accession>
<evidence type="ECO:0000256" key="1">
    <source>
        <dbReference type="SAM" id="MobiDB-lite"/>
    </source>
</evidence>
<dbReference type="PANTHER" id="PTHR48104">
    <property type="entry name" value="METACASPASE-4"/>
    <property type="match status" value="1"/>
</dbReference>
<organism evidence="3 4">
    <name type="scientific">Streptomyces kanasensis</name>
    <dbReference type="NCBI Taxonomy" id="936756"/>
    <lineage>
        <taxon>Bacteria</taxon>
        <taxon>Bacillati</taxon>
        <taxon>Actinomycetota</taxon>
        <taxon>Actinomycetes</taxon>
        <taxon>Kitasatosporales</taxon>
        <taxon>Streptomycetaceae</taxon>
        <taxon>Streptomyces</taxon>
    </lineage>
</organism>
<feature type="compositionally biased region" description="Low complexity" evidence="1">
    <location>
        <begin position="663"/>
        <end position="680"/>
    </location>
</feature>
<dbReference type="InterPro" id="IPR011600">
    <property type="entry name" value="Pept_C14_caspase"/>
</dbReference>
<dbReference type="EMBL" id="LNSV01000007">
    <property type="protein sequence ID" value="KUH39891.1"/>
    <property type="molecule type" value="Genomic_DNA"/>
</dbReference>
<proteinExistence type="predicted"/>
<dbReference type="OrthoDB" id="8447555at2"/>
<name>A0A124ED75_9ACTN</name>
<dbReference type="GO" id="GO:0005737">
    <property type="term" value="C:cytoplasm"/>
    <property type="evidence" value="ECO:0007669"/>
    <property type="project" value="TreeGrafter"/>
</dbReference>
<dbReference type="GO" id="GO:0006508">
    <property type="term" value="P:proteolysis"/>
    <property type="evidence" value="ECO:0007669"/>
    <property type="project" value="InterPro"/>
</dbReference>
<evidence type="ECO:0000313" key="3">
    <source>
        <dbReference type="EMBL" id="KUH39891.1"/>
    </source>
</evidence>
<feature type="region of interest" description="Disordered" evidence="1">
    <location>
        <begin position="243"/>
        <end position="265"/>
    </location>
</feature>
<dbReference type="GO" id="GO:0004197">
    <property type="term" value="F:cysteine-type endopeptidase activity"/>
    <property type="evidence" value="ECO:0007669"/>
    <property type="project" value="InterPro"/>
</dbReference>
<dbReference type="InterPro" id="IPR050452">
    <property type="entry name" value="Metacaspase"/>
</dbReference>
<keyword evidence="4" id="KW-1185">Reference proteome</keyword>
<protein>
    <recommendedName>
        <fullName evidence="2">Peptidase C14 caspase domain-containing protein</fullName>
    </recommendedName>
</protein>
<feature type="domain" description="Peptidase C14 caspase" evidence="2">
    <location>
        <begin position="5"/>
        <end position="254"/>
    </location>
</feature>
<feature type="compositionally biased region" description="Gly residues" evidence="1">
    <location>
        <begin position="635"/>
        <end position="648"/>
    </location>
</feature>
<evidence type="ECO:0000259" key="2">
    <source>
        <dbReference type="Pfam" id="PF00656"/>
    </source>
</evidence>
<sequence>MATVYALFVGIDDYPAGRWPRLSGCLNDIEAGHRWLMERLGAPPSVRALTDRTATIAAVTAAVTGHLGQAGPGDTALLWFSGHGTEYAAVTPQERLVEATGRCQALVCADGPLPDKRLGALLDAVAARGAHVLAVLDCCYSGGATRDPDGEPDAVARYAPPLPEWTREPAPAPPAAPVARDTAGPAAPRHVLLAGSRLDQRAYERDFAGRRHGVFTRALLGALRAAPPAATYREVLAAANARVQRDERRQHPVLAPAEPGGPADGPVLGGLVRPPAPHLLRYGTDGWEVDCGGAHGLREGTDTAGATAFMVTGDATLTGHDATPTGRGVTGTGGGVTGTGGGPVVRARRVQALRTLVTPDGWHPDRTRAYPVAPSSLALPPLAVRLEGPDAAVVAAALATAGPGGGASPLLHTGAAARPDGLRRVVTGGGEARVLRRDGTPVVAALPLTGPADARRVARCLVHLARWHQLHALDNPASPLAGLVRVEVSPWTPGRYAPALTPDAAGELVLHYAGRPGAWHRPEVAIRVHNHGPRPLWAVLVDLTDSHAAHTGLYEGHFIGPHGTAHVFDGDPVELSLPPTRPERPGAEVRDWFKLIVAEGELNTAPFRLPPWDPHADARDAPSGPPVDGVLHLAGAGGGGSGGTGGARDTGPSRRPAPGQWWTTTVPVRTVVPRPSGRGT</sequence>
<reference evidence="3 4" key="1">
    <citation type="submission" date="2015-11" db="EMBL/GenBank/DDBJ databases">
        <title>Genome-wide analysis reveals the secondary metabolome in Streptomyces kanasensis ZX01.</title>
        <authorList>
            <person name="Zhang G."/>
            <person name="Han L."/>
            <person name="Feng J."/>
            <person name="Zhang X."/>
        </authorList>
    </citation>
    <scope>NUCLEOTIDE SEQUENCE [LARGE SCALE GENOMIC DNA]</scope>
    <source>
        <strain evidence="3 4">ZX01</strain>
    </source>
</reference>
<dbReference type="AlphaFoldDB" id="A0A124ED75"/>
<feature type="compositionally biased region" description="Low complexity" evidence="1">
    <location>
        <begin position="255"/>
        <end position="265"/>
    </location>
</feature>
<gene>
    <name evidence="3" type="ORF">ATE80_04865</name>
</gene>
<feature type="region of interest" description="Disordered" evidence="1">
    <location>
        <begin position="318"/>
        <end position="343"/>
    </location>
</feature>
<dbReference type="Pfam" id="PF00656">
    <property type="entry name" value="Peptidase_C14"/>
    <property type="match status" value="1"/>
</dbReference>
<feature type="region of interest" description="Disordered" evidence="1">
    <location>
        <begin position="163"/>
        <end position="182"/>
    </location>
</feature>
<feature type="compositionally biased region" description="Gly residues" evidence="1">
    <location>
        <begin position="328"/>
        <end position="343"/>
    </location>
</feature>
<comment type="caution">
    <text evidence="3">The sequence shown here is derived from an EMBL/GenBank/DDBJ whole genome shotgun (WGS) entry which is preliminary data.</text>
</comment>